<evidence type="ECO:0000259" key="1">
    <source>
        <dbReference type="Pfam" id="PF00931"/>
    </source>
</evidence>
<gene>
    <name evidence="2" type="ORF">RICGR_0421</name>
</gene>
<dbReference type="PANTHER" id="PTHR47691">
    <property type="entry name" value="REGULATOR-RELATED"/>
    <property type="match status" value="1"/>
</dbReference>
<dbReference type="Pfam" id="PF00931">
    <property type="entry name" value="NB-ARC"/>
    <property type="match status" value="1"/>
</dbReference>
<dbReference type="OrthoDB" id="8481600at2"/>
<dbReference type="SUPFAM" id="SSF52540">
    <property type="entry name" value="P-loop containing nucleoside triphosphate hydrolases"/>
    <property type="match status" value="1"/>
</dbReference>
<dbReference type="Proteomes" id="UP000054075">
    <property type="component" value="Unassembled WGS sequence"/>
</dbReference>
<dbReference type="eggNOG" id="COG1672">
    <property type="taxonomic scope" value="Bacteria"/>
</dbReference>
<dbReference type="EMBL" id="AAQJ02000001">
    <property type="protein sequence ID" value="EDP47010.1"/>
    <property type="molecule type" value="Genomic_DNA"/>
</dbReference>
<dbReference type="GO" id="GO:0043531">
    <property type="term" value="F:ADP binding"/>
    <property type="evidence" value="ECO:0007669"/>
    <property type="project" value="InterPro"/>
</dbReference>
<dbReference type="eggNOG" id="COG0666">
    <property type="taxonomic scope" value="Bacteria"/>
</dbReference>
<dbReference type="Gene3D" id="3.40.50.300">
    <property type="entry name" value="P-loop containing nucleotide triphosphate hydrolases"/>
    <property type="match status" value="1"/>
</dbReference>
<dbReference type="RefSeq" id="WP_006035972.1">
    <property type="nucleotide sequence ID" value="NZ_AAQJ02000001.1"/>
</dbReference>
<dbReference type="PANTHER" id="PTHR47691:SF3">
    <property type="entry name" value="HTH-TYPE TRANSCRIPTIONAL REGULATOR RV0890C-RELATED"/>
    <property type="match status" value="1"/>
</dbReference>
<evidence type="ECO:0000313" key="3">
    <source>
        <dbReference type="Proteomes" id="UP000054075"/>
    </source>
</evidence>
<keyword evidence="3" id="KW-1185">Reference proteome</keyword>
<evidence type="ECO:0000313" key="2">
    <source>
        <dbReference type="EMBL" id="EDP47010.1"/>
    </source>
</evidence>
<name>A8PLG5_9COXI</name>
<feature type="domain" description="NB-ARC" evidence="1">
    <location>
        <begin position="645"/>
        <end position="744"/>
    </location>
</feature>
<dbReference type="InterPro" id="IPR027417">
    <property type="entry name" value="P-loop_NTPase"/>
</dbReference>
<dbReference type="InterPro" id="IPR002182">
    <property type="entry name" value="NB-ARC"/>
</dbReference>
<dbReference type="STRING" id="59196.RICGR_0421"/>
<reference evidence="2" key="2">
    <citation type="submission" date="2007-10" db="EMBL/GenBank/DDBJ databases">
        <authorList>
            <person name="Myers G.S."/>
        </authorList>
    </citation>
    <scope>NUCLEOTIDE SEQUENCE [LARGE SCALE GENOMIC DNA]</scope>
</reference>
<reference evidence="2" key="1">
    <citation type="submission" date="2006-04" db="EMBL/GenBank/DDBJ databases">
        <authorList>
            <person name="Seshadri R."/>
            <person name="Federici B.A."/>
        </authorList>
    </citation>
    <scope>NUCLEOTIDE SEQUENCE [LARGE SCALE GENOMIC DNA]</scope>
</reference>
<sequence>MEFLKSDKSRKVANAGNLLVKVKNRSNHTSSLKARSKRSDINHFVKATRQGLYTYWFTLEEVAYIARLEYNYFNDLNRKSITSFQTYNSLEPLINEITTFQRQAKQTGNARETLIVNLGYAHWIAIVLFYQKKHQKNLKLYYIDSLNYPLPPEVQTFLQTESILLNDLSHTLYPHINNSNVGLWVLDIVENIHKMLDNEISLEDMKIIFSYLPQQYDSHYFKEKRKNLAQKISESTEKVADAWPEHSKKAFLSGIDHQSNVKKPKIELENEIVRRRLSLFVETYITYFSKMLGVYHVIAKGDALNLENLKMELKIGATAGLLGIAIAEGVAGSIPSLVGTIRSISAHYYLSPKDKARKITKAFENILPGELSYLLAIVAVEIFHSFESQFMSITDKGGYHVAMERLAENAVVRTLNYIVTSAPEYPLIPRIVTRRLLSAGVIFGSSEKLFDPSIKKLRIFSAGASILDIHGEPVNIDSLYKQVGIRIFNKETQKTHFYTLKKNRNSAYGYRTPLFWEKQDNGDLKEIFKSDYQEQMLPLPESKNRLEYVLWNYKYFLKEETIEHDAKAILSQLKKSDSTNQKTIISHHGPVLFNLRRSISNFSGRKEILNKLHQLLIASHSNMAVISQALSDLTLDSLPHPTQSDQTALSGLGGIGKTQLALRYAELYARHYDNNVIWINADTKGDIKNAFKNLAKKLTISDKNSFGNSRDFDELLFDVYCYFSNKKSLFIFDNVKNYQEFEEFLPKNIIGNIPVILITSRFHYWKNRAQVLLLDVFNEKEAIDFIKTELTIDVHQHAIKIKELITLLQNFPLALQQAVTYINLQKTVDNHFGIDHYITLFKTNGEKILNFDFSNYNQDPYLKTVFITWEITLEAIKNTKNIGEKALAILNIMSYLYPDNIANDLFLTLYSREEIAQAIHLLKSYSMISTGSQPDISIVHRLVQTVVRLNLEKNPVAVEQNAKNIIQLTQNYYLSRDIGLHYIYFLLHMVRYDKIAYRLGLGITRSHAIDVIILANYNIGVVYFYDAAHLILTEKEYCQFMGEALFLYIKHGLLFLLSETISYLEKQLKEGLMTRLMVLTIIDYRYRAANQYPYSAWLCIEDTYLLERQMISTHLLLKFQRKISASCDRKERQSRDVLCHISDKQSKPVLVQRHLQWVVQLSHVTSSKLLNEDNVLNLLKGKWDQVALNIEIMAENKFFTKISNLLLNSEAVTSTRKNLIANSSVNHSIILENFYKQQAHSDNDKSLLTYIKKLSKPFIKYSGSNLGNSYKFSKDLKTLQREKKLRAIEENNLSVPFNTLAGVAIPEMSNRQLNLDIEMLFSLIEDGIGLAEGFTETIAAATALKNAIERSFNSIKQVERYIHLSSEEKLIIAFRSFAHFDPPGYLKGKTTNNQLVKNALLFLNQMNSIQRYVFPAVDSSLQVAQDNQVFLQEKELIKVDSVMPDQLTDENASLFCLSGLLKNESYVKSSQWVYIEPYPPFMSPTLVNSYVCKGAIGVELTKNRTENTVLIALGDGKDEAIGVVDQFNIFLVNNGHKNFKGGEVGNLFIMQGENTTGKLEGGKGANSILLENFSRDETVVLLNNEGLLCEQAKLKNYNCVKGLQLVHIQRIYGRKELKEVIFVNRDIQYVDGFSGKSEDERDYIYLTRYLTSPLEIVLRPKTVIYAFQLNSFLNIPIPVINYKLNRQNGNLSLFIRSEEPIQHRFKIEFSLQALDRIIFLDNEMYFIFRNENSFFNLHISDWFGTIQLSVIRCFFESQHVLRLVNTNSLYIQEFGVYAIDSLKEFYSHLAQRLQMILHVFVVSLKKMLQVGYAGQPVILYSEPLLKNYLISQGDQTVYLIKPPRQGIDYPMHEIIIFALGNKNGLNMLDLREVCEQVRRSCSHLMITTEIIQQGYHLILRLKIDHEWLSPTYCSRSKSRWSILTIKLHDALIDNNYQHVEILLQSGSFRIAFDEQAVRWYLRTYPLVFSHEKSIIVLTQQDLSPEINILIFKEGNYKKNSFFCLNGTDLVLTNVFDSSTSVDEFCSIIFHQFYRLPEMREKVLTTQLMFIGQQMMPKAEAIDHAPCIDFNQVNSTQYLEKIMNKENATHEAHFFRENPSRQKRHLENKSKQTKAKNNLFHKSSFHHERDNNNRKQFNHYFHTTSGKQTSLAVESLPEGDFSQSHLRPSLKNNTDINSQSLFLTWIYHKLWGKKPKLVHFKPSVELENERLVYRAIDYYERLQNEPNSTMNTSRLFNFR</sequence>
<accession>A8PLG5</accession>
<comment type="caution">
    <text evidence="2">The sequence shown here is derived from an EMBL/GenBank/DDBJ whole genome shotgun (WGS) entry which is preliminary data.</text>
</comment>
<proteinExistence type="predicted"/>
<protein>
    <recommendedName>
        <fullName evidence="1">NB-ARC domain-containing protein</fullName>
    </recommendedName>
</protein>
<organism evidence="2 3">
    <name type="scientific">Rickettsiella grylli</name>
    <dbReference type="NCBI Taxonomy" id="59196"/>
    <lineage>
        <taxon>Bacteria</taxon>
        <taxon>Pseudomonadati</taxon>
        <taxon>Pseudomonadota</taxon>
        <taxon>Gammaproteobacteria</taxon>
        <taxon>Legionellales</taxon>
        <taxon>Coxiellaceae</taxon>
        <taxon>Rickettsiella</taxon>
    </lineage>
</organism>